<comment type="caution">
    <text evidence="2">The sequence shown here is derived from an EMBL/GenBank/DDBJ whole genome shotgun (WGS) entry which is preliminary data.</text>
</comment>
<feature type="region of interest" description="Disordered" evidence="1">
    <location>
        <begin position="1"/>
        <end position="30"/>
    </location>
</feature>
<feature type="compositionally biased region" description="Polar residues" evidence="1">
    <location>
        <begin position="13"/>
        <end position="30"/>
    </location>
</feature>
<organism evidence="2">
    <name type="scientific">hydrocarbon metagenome</name>
    <dbReference type="NCBI Taxonomy" id="938273"/>
    <lineage>
        <taxon>unclassified sequences</taxon>
        <taxon>metagenomes</taxon>
        <taxon>ecological metagenomes</taxon>
    </lineage>
</organism>
<evidence type="ECO:0000313" key="2">
    <source>
        <dbReference type="EMBL" id="KUG04395.1"/>
    </source>
</evidence>
<gene>
    <name evidence="2" type="ORF">ASZ90_018162</name>
</gene>
<accession>A0A0W8E6X2</accession>
<dbReference type="AlphaFoldDB" id="A0A0W8E6X2"/>
<reference evidence="2" key="1">
    <citation type="journal article" date="2015" name="Proc. Natl. Acad. Sci. U.S.A.">
        <title>Networks of energetic and metabolic interactions define dynamics in microbial communities.</title>
        <authorList>
            <person name="Embree M."/>
            <person name="Liu J.K."/>
            <person name="Al-Bassam M.M."/>
            <person name="Zengler K."/>
        </authorList>
    </citation>
    <scope>NUCLEOTIDE SEQUENCE</scope>
</reference>
<sequence length="60" mass="6804">MPELKKIAHTSPKRSGNPGNMVLNDNNPTEQYRSKDILQININVTTTRKDYTARDLAGLY</sequence>
<dbReference type="EMBL" id="LNQE01001849">
    <property type="protein sequence ID" value="KUG04395.1"/>
    <property type="molecule type" value="Genomic_DNA"/>
</dbReference>
<evidence type="ECO:0000256" key="1">
    <source>
        <dbReference type="SAM" id="MobiDB-lite"/>
    </source>
</evidence>
<protein>
    <submittedName>
        <fullName evidence="2">Uncharacterized protein</fullName>
    </submittedName>
</protein>
<proteinExistence type="predicted"/>
<name>A0A0W8E6X2_9ZZZZ</name>